<proteinExistence type="predicted"/>
<accession>A0ABN6IBB8</accession>
<gene>
    <name evidence="1" type="ORF">NHP190012_05520</name>
</gene>
<evidence type="ECO:0000313" key="2">
    <source>
        <dbReference type="Proteomes" id="UP000826146"/>
    </source>
</evidence>
<evidence type="ECO:0000313" key="1">
    <source>
        <dbReference type="EMBL" id="BCZ18910.1"/>
    </source>
</evidence>
<reference evidence="1 2" key="1">
    <citation type="submission" date="2021-07" db="EMBL/GenBank/DDBJ databases">
        <title>Novel Helicobacter sp. Isolated from a cat.</title>
        <authorList>
            <person name="Rimbara E."/>
            <person name="Suzuki M."/>
        </authorList>
    </citation>
    <scope>NUCLEOTIDE SEQUENCE [LARGE SCALE GENOMIC DNA]</scope>
    <source>
        <strain evidence="2">NHP19-012</strain>
    </source>
</reference>
<dbReference type="Proteomes" id="UP000826146">
    <property type="component" value="Chromosome"/>
</dbReference>
<dbReference type="EMBL" id="AP024819">
    <property type="protein sequence ID" value="BCZ18910.1"/>
    <property type="molecule type" value="Genomic_DNA"/>
</dbReference>
<name>A0ABN6IBB8_9HELI</name>
<organism evidence="1 2">
    <name type="scientific">Helicobacter gastrofelis</name>
    <dbReference type="NCBI Taxonomy" id="2849642"/>
    <lineage>
        <taxon>Bacteria</taxon>
        <taxon>Pseudomonadati</taxon>
        <taxon>Campylobacterota</taxon>
        <taxon>Epsilonproteobacteria</taxon>
        <taxon>Campylobacterales</taxon>
        <taxon>Helicobacteraceae</taxon>
        <taxon>Helicobacter</taxon>
    </lineage>
</organism>
<sequence>MGINVDQNSTPQETLKRLTESINSINYAQKAKDIEIETLKEQINTLSTPQKQEAKTQERGATTKQKAKAFFENHSKEHKDASLHGFVCKEWVFWMDDANGKRLKAHLEEMIDKRVNPKSQISVL</sequence>
<keyword evidence="2" id="KW-1185">Reference proteome</keyword>
<protein>
    <submittedName>
        <fullName evidence="1">Uncharacterized protein</fullName>
    </submittedName>
</protein>